<evidence type="ECO:0000256" key="4">
    <source>
        <dbReference type="PROSITE-ProRule" id="PRU00175"/>
    </source>
</evidence>
<reference evidence="6" key="1">
    <citation type="submission" date="2023-07" db="EMBL/GenBank/DDBJ databases">
        <authorList>
            <consortium name="AG Swart"/>
            <person name="Singh M."/>
            <person name="Singh A."/>
            <person name="Seah K."/>
            <person name="Emmerich C."/>
        </authorList>
    </citation>
    <scope>NUCLEOTIDE SEQUENCE</scope>
    <source>
        <strain evidence="6">DP1</strain>
    </source>
</reference>
<dbReference type="Proteomes" id="UP001295684">
    <property type="component" value="Unassembled WGS sequence"/>
</dbReference>
<dbReference type="InterPro" id="IPR001841">
    <property type="entry name" value="Znf_RING"/>
</dbReference>
<dbReference type="GO" id="GO:0016567">
    <property type="term" value="P:protein ubiquitination"/>
    <property type="evidence" value="ECO:0007669"/>
    <property type="project" value="TreeGrafter"/>
</dbReference>
<dbReference type="GO" id="GO:0008270">
    <property type="term" value="F:zinc ion binding"/>
    <property type="evidence" value="ECO:0007669"/>
    <property type="project" value="UniProtKB-KW"/>
</dbReference>
<protein>
    <recommendedName>
        <fullName evidence="5">RING-type domain-containing protein</fullName>
    </recommendedName>
</protein>
<feature type="domain" description="RING-type" evidence="5">
    <location>
        <begin position="569"/>
        <end position="615"/>
    </location>
</feature>
<dbReference type="AlphaFoldDB" id="A0AAD2D760"/>
<evidence type="ECO:0000256" key="1">
    <source>
        <dbReference type="ARBA" id="ARBA00022723"/>
    </source>
</evidence>
<keyword evidence="7" id="KW-1185">Reference proteome</keyword>
<keyword evidence="3" id="KW-0862">Zinc</keyword>
<accession>A0AAD2D760</accession>
<dbReference type="InterPro" id="IPR013083">
    <property type="entry name" value="Znf_RING/FYVE/PHD"/>
</dbReference>
<feature type="domain" description="RING-type" evidence="5">
    <location>
        <begin position="447"/>
        <end position="496"/>
    </location>
</feature>
<dbReference type="PROSITE" id="PS00518">
    <property type="entry name" value="ZF_RING_1"/>
    <property type="match status" value="2"/>
</dbReference>
<dbReference type="SMART" id="SM00184">
    <property type="entry name" value="RING"/>
    <property type="match status" value="4"/>
</dbReference>
<evidence type="ECO:0000313" key="7">
    <source>
        <dbReference type="Proteomes" id="UP001295684"/>
    </source>
</evidence>
<dbReference type="PANTHER" id="PTHR14140:SF27">
    <property type="entry name" value="OS04G0289800 PROTEIN"/>
    <property type="match status" value="1"/>
</dbReference>
<evidence type="ECO:0000256" key="3">
    <source>
        <dbReference type="ARBA" id="ARBA00022833"/>
    </source>
</evidence>
<dbReference type="GO" id="GO:0061630">
    <property type="term" value="F:ubiquitin protein ligase activity"/>
    <property type="evidence" value="ECO:0007669"/>
    <property type="project" value="TreeGrafter"/>
</dbReference>
<sequence>MKTLSPKLRLSRQVDCVIPGLIEIIKIQSLQKNKSFLIMNPNRSQIGHGHHQRKRRFRSKLSEISLPADGEYLGVRGLLNRKKKNKYYESDNNTSRLRATLDHNEIAFGLDLKKGLLEPYLTKIRSSEETLLKFLCDYCEGLPNWINKPISLACGHNICAHCFRMYINEEFNESRVKIYYTCRSCMIEQNIFLSKDLINFPKLTQIYRYCPLEAMRFERYFNATLNEGFVEYIYTIKSRVDELESSSNSLQSQIEIYAKRAHQDTLFYKNRIMSFGAQTENHKVQYDREIMKDNELISELHCPRCGIDYKDKVFNFKFQCSQCTKELCLGKNAYAQNQAFQDSEEESLLEDSVVNCVICQGPPYYASCSIPIERRKRISTRRAKKLYVERNKGKKLRLILNEDPRKAENEQKNSKALTGIFKRFKHLIKEQIEEKKEERAAKEPKTCKECSGLFTMMNMAYKLVKCNHIICSECMKTALEDDSQENCYSLKCIVCKQDDQTKIKITHSKLEEVKDPKSLILLKIAQGGYSEYVIENKESVDHNINEFRELVIREDNIIMEEKGKKRDFCPKCMKKYDFHNPPHALRCCHRLCRDCIRELYDENAPKIKIKCAVDEKEHEYPKPADLIENEENKERFDNFNAFIEITIPVDFELFNEIFYGDIAFGDEEELQIREVYVQGEGKFTEKLRSGTIVSMKKSAGLSTSLNREKFIEQLKYDCECPICLMFYTRENPPLIYHCRNHSYKICKESMAMFLKMAAKKNENLTIDCPICDNVLEFNTLNRSLEDCLEDFEEDTDLLDKVDKYPELKKMIEDDYKNF</sequence>
<dbReference type="InterPro" id="IPR017907">
    <property type="entry name" value="Znf_RING_CS"/>
</dbReference>
<dbReference type="SUPFAM" id="SSF57850">
    <property type="entry name" value="RING/U-box"/>
    <property type="match status" value="3"/>
</dbReference>
<evidence type="ECO:0000259" key="5">
    <source>
        <dbReference type="PROSITE" id="PS50089"/>
    </source>
</evidence>
<comment type="caution">
    <text evidence="6">The sequence shown here is derived from an EMBL/GenBank/DDBJ whole genome shotgun (WGS) entry which is preliminary data.</text>
</comment>
<keyword evidence="1" id="KW-0479">Metal-binding</keyword>
<dbReference type="EMBL" id="CAMPGE010026065">
    <property type="protein sequence ID" value="CAI2383764.1"/>
    <property type="molecule type" value="Genomic_DNA"/>
</dbReference>
<proteinExistence type="predicted"/>
<evidence type="ECO:0000313" key="6">
    <source>
        <dbReference type="EMBL" id="CAI2383764.1"/>
    </source>
</evidence>
<name>A0AAD2D760_EUPCR</name>
<evidence type="ECO:0000256" key="2">
    <source>
        <dbReference type="ARBA" id="ARBA00022771"/>
    </source>
</evidence>
<dbReference type="PROSITE" id="PS50089">
    <property type="entry name" value="ZF_RING_2"/>
    <property type="match status" value="2"/>
</dbReference>
<dbReference type="GO" id="GO:0044027">
    <property type="term" value="P:negative regulation of gene expression via chromosomal CpG island methylation"/>
    <property type="evidence" value="ECO:0007669"/>
    <property type="project" value="TreeGrafter"/>
</dbReference>
<keyword evidence="2 4" id="KW-0863">Zinc-finger</keyword>
<organism evidence="6 7">
    <name type="scientific">Euplotes crassus</name>
    <dbReference type="NCBI Taxonomy" id="5936"/>
    <lineage>
        <taxon>Eukaryota</taxon>
        <taxon>Sar</taxon>
        <taxon>Alveolata</taxon>
        <taxon>Ciliophora</taxon>
        <taxon>Intramacronucleata</taxon>
        <taxon>Spirotrichea</taxon>
        <taxon>Hypotrichia</taxon>
        <taxon>Euplotida</taxon>
        <taxon>Euplotidae</taxon>
        <taxon>Moneuplotes</taxon>
    </lineage>
</organism>
<gene>
    <name evidence="6" type="ORF">ECRASSUSDP1_LOCUS25275</name>
</gene>
<dbReference type="PANTHER" id="PTHR14140">
    <property type="entry name" value="E3 UBIQUITIN-PROTEIN LIGASE UHRF-RELATED"/>
    <property type="match status" value="1"/>
</dbReference>
<dbReference type="InterPro" id="IPR045134">
    <property type="entry name" value="UHRF1/2-like"/>
</dbReference>
<dbReference type="Gene3D" id="3.30.40.10">
    <property type="entry name" value="Zinc/RING finger domain, C3HC4 (zinc finger)"/>
    <property type="match status" value="4"/>
</dbReference>